<dbReference type="PROSITE" id="PS00737">
    <property type="entry name" value="THIOLASE_2"/>
    <property type="match status" value="1"/>
</dbReference>
<dbReference type="Pfam" id="PF00108">
    <property type="entry name" value="Thiolase_N"/>
    <property type="match status" value="1"/>
</dbReference>
<protein>
    <submittedName>
        <fullName evidence="8">Thiolase family protein</fullName>
    </submittedName>
</protein>
<evidence type="ECO:0000256" key="2">
    <source>
        <dbReference type="ARBA" id="ARBA00022679"/>
    </source>
</evidence>
<evidence type="ECO:0000313" key="8">
    <source>
        <dbReference type="EMBL" id="MBE2998061.1"/>
    </source>
</evidence>
<dbReference type="CDD" id="cd00751">
    <property type="entry name" value="thiolase"/>
    <property type="match status" value="1"/>
</dbReference>
<dbReference type="InterPro" id="IPR020616">
    <property type="entry name" value="Thiolase_N"/>
</dbReference>
<dbReference type="InterPro" id="IPR050215">
    <property type="entry name" value="Thiolase-like_sf_Thiolase"/>
</dbReference>
<dbReference type="InterPro" id="IPR020617">
    <property type="entry name" value="Thiolase_C"/>
</dbReference>
<organism evidence="8 9">
    <name type="scientific">Nocardiopsis coralli</name>
    <dbReference type="NCBI Taxonomy" id="2772213"/>
    <lineage>
        <taxon>Bacteria</taxon>
        <taxon>Bacillati</taxon>
        <taxon>Actinomycetota</taxon>
        <taxon>Actinomycetes</taxon>
        <taxon>Streptosporangiales</taxon>
        <taxon>Nocardiopsidaceae</taxon>
        <taxon>Nocardiopsis</taxon>
    </lineage>
</organism>
<keyword evidence="5" id="KW-0812">Transmembrane</keyword>
<reference evidence="8 9" key="1">
    <citation type="submission" date="2020-09" db="EMBL/GenBank/DDBJ databases">
        <title>Diversity and distribution of actinomycetes associated with coral in the coast of Hainan.</title>
        <authorList>
            <person name="Li F."/>
        </authorList>
    </citation>
    <scope>NUCLEOTIDE SEQUENCE [LARGE SCALE GENOMIC DNA]</scope>
    <source>
        <strain evidence="8 9">HNM0947</strain>
    </source>
</reference>
<sequence>MAASAASPDPGPRTPVIVAARRTAIGRAGGVFRETPAESLLAGTITAVLDESGLPADDVDEVVAGNAAGPGGNPARLGALTAGLPFHVPGVTVDRQCGAGLEAVVQACRMIASGAADAVLAGGVESVSTAPWRVARPADRVSAPVFHDRARFSPDSVGDPEMGVAAENVARAHGITRERQDAFAARSHQRAVAARERGAFGDEIARLGRFGPDTDRDECPRPRASAQRFARLRPAFVEGGTVTAGNSCPLNDGASMLLVTTAARARALGYRHALAFTDAAAAGVDPNLLGVGAVASTRRLRRRNPDLDPAAADVVEFNEAFASQTLACLDELGIDPAHTNADGGALALGHPYGASGAVLVTRAYAQLLRAVEPRPGATALTMMAVAGGLGVSALFTVTALPA</sequence>
<dbReference type="InterPro" id="IPR020613">
    <property type="entry name" value="Thiolase_CS"/>
</dbReference>
<evidence type="ECO:0000256" key="3">
    <source>
        <dbReference type="ARBA" id="ARBA00023315"/>
    </source>
</evidence>
<keyword evidence="9" id="KW-1185">Reference proteome</keyword>
<accession>A0ABR9P2I7</accession>
<keyword evidence="2 4" id="KW-0808">Transferase</keyword>
<evidence type="ECO:0000313" key="9">
    <source>
        <dbReference type="Proteomes" id="UP000806528"/>
    </source>
</evidence>
<dbReference type="NCBIfam" id="TIGR01930">
    <property type="entry name" value="AcCoA-C-Actrans"/>
    <property type="match status" value="1"/>
</dbReference>
<name>A0ABR9P2I7_9ACTN</name>
<dbReference type="EMBL" id="JADBGI010000003">
    <property type="protein sequence ID" value="MBE2998061.1"/>
    <property type="molecule type" value="Genomic_DNA"/>
</dbReference>
<keyword evidence="5" id="KW-1133">Transmembrane helix</keyword>
<dbReference type="InterPro" id="IPR016039">
    <property type="entry name" value="Thiolase-like"/>
</dbReference>
<dbReference type="PANTHER" id="PTHR43853">
    <property type="entry name" value="3-KETOACYL-COA THIOLASE, PEROXISOMAL"/>
    <property type="match status" value="1"/>
</dbReference>
<dbReference type="InterPro" id="IPR002155">
    <property type="entry name" value="Thiolase"/>
</dbReference>
<feature type="domain" description="Thiolase C-terminal" evidence="7">
    <location>
        <begin position="277"/>
        <end position="395"/>
    </location>
</feature>
<dbReference type="SUPFAM" id="SSF53901">
    <property type="entry name" value="Thiolase-like"/>
    <property type="match status" value="2"/>
</dbReference>
<comment type="caution">
    <text evidence="8">The sequence shown here is derived from an EMBL/GenBank/DDBJ whole genome shotgun (WGS) entry which is preliminary data.</text>
</comment>
<feature type="transmembrane region" description="Helical" evidence="5">
    <location>
        <begin position="379"/>
        <end position="400"/>
    </location>
</feature>
<keyword evidence="5" id="KW-0472">Membrane</keyword>
<dbReference type="PANTHER" id="PTHR43853:SF3">
    <property type="entry name" value="ACETYL-COA C-ACETYLTRANSFERASE YHFS-RELATED"/>
    <property type="match status" value="1"/>
</dbReference>
<feature type="domain" description="Thiolase N-terminal" evidence="6">
    <location>
        <begin position="16"/>
        <end position="261"/>
    </location>
</feature>
<dbReference type="Proteomes" id="UP000806528">
    <property type="component" value="Unassembled WGS sequence"/>
</dbReference>
<keyword evidence="3 4" id="KW-0012">Acyltransferase</keyword>
<evidence type="ECO:0000259" key="7">
    <source>
        <dbReference type="Pfam" id="PF02803"/>
    </source>
</evidence>
<evidence type="ECO:0000256" key="1">
    <source>
        <dbReference type="ARBA" id="ARBA00010982"/>
    </source>
</evidence>
<evidence type="ECO:0000259" key="6">
    <source>
        <dbReference type="Pfam" id="PF00108"/>
    </source>
</evidence>
<dbReference type="Gene3D" id="3.40.47.10">
    <property type="match status" value="1"/>
</dbReference>
<evidence type="ECO:0000256" key="4">
    <source>
        <dbReference type="RuleBase" id="RU003557"/>
    </source>
</evidence>
<dbReference type="RefSeq" id="WP_193120690.1">
    <property type="nucleotide sequence ID" value="NZ_JADBGI010000003.1"/>
</dbReference>
<gene>
    <name evidence="8" type="ORF">IDM40_04980</name>
</gene>
<dbReference type="Pfam" id="PF02803">
    <property type="entry name" value="Thiolase_C"/>
    <property type="match status" value="1"/>
</dbReference>
<comment type="similarity">
    <text evidence="1 4">Belongs to the thiolase-like superfamily. Thiolase family.</text>
</comment>
<dbReference type="PIRSF" id="PIRSF000429">
    <property type="entry name" value="Ac-CoA_Ac_transf"/>
    <property type="match status" value="1"/>
</dbReference>
<evidence type="ECO:0000256" key="5">
    <source>
        <dbReference type="SAM" id="Phobius"/>
    </source>
</evidence>
<proteinExistence type="inferred from homology"/>